<dbReference type="EMBL" id="DS113196">
    <property type="protein sequence ID" value="EAY20653.1"/>
    <property type="molecule type" value="Genomic_DNA"/>
</dbReference>
<accession>A2DG26</accession>
<dbReference type="KEGG" id="tva:5466196"/>
<dbReference type="OrthoDB" id="10551169at2759"/>
<evidence type="ECO:0000256" key="1">
    <source>
        <dbReference type="SAM" id="Phobius"/>
    </source>
</evidence>
<reference evidence="2" key="1">
    <citation type="submission" date="2006-10" db="EMBL/GenBank/DDBJ databases">
        <authorList>
            <person name="Amadeo P."/>
            <person name="Zhao Q."/>
            <person name="Wortman J."/>
            <person name="Fraser-Liggett C."/>
            <person name="Carlton J."/>
        </authorList>
    </citation>
    <scope>NUCLEOTIDE SEQUENCE</scope>
    <source>
        <strain evidence="2">G3</strain>
    </source>
</reference>
<dbReference type="AlphaFoldDB" id="A2DG26"/>
<keyword evidence="3" id="KW-1185">Reference proteome</keyword>
<dbReference type="Proteomes" id="UP000001542">
    <property type="component" value="Unassembled WGS sequence"/>
</dbReference>
<name>A2DG26_TRIV3</name>
<gene>
    <name evidence="2" type="ORF">TVAG_163490</name>
</gene>
<dbReference type="InParanoid" id="A2DG26"/>
<sequence>MLGLLIHNVASYVKCPTAEALTFSIREESTSNEWTYFYTTHNLNKDTLTFRLYSNSSLQLHVGKGLECPDAKTDALIKLADKVNQKTYKVDSDLGLVNFGVYNPTQGQVSFVVSVEGENPNNHDNNTHVTFTGIYLALCIVLIALFFVHSILARDKVHYQVEVEE</sequence>
<protein>
    <submittedName>
        <fullName evidence="2">Uncharacterized protein</fullName>
    </submittedName>
</protein>
<organism evidence="2 3">
    <name type="scientific">Trichomonas vaginalis (strain ATCC PRA-98 / G3)</name>
    <dbReference type="NCBI Taxonomy" id="412133"/>
    <lineage>
        <taxon>Eukaryota</taxon>
        <taxon>Metamonada</taxon>
        <taxon>Parabasalia</taxon>
        <taxon>Trichomonadida</taxon>
        <taxon>Trichomonadidae</taxon>
        <taxon>Trichomonas</taxon>
    </lineage>
</organism>
<dbReference type="RefSeq" id="XP_001581639.1">
    <property type="nucleotide sequence ID" value="XM_001581589.1"/>
</dbReference>
<feature type="transmembrane region" description="Helical" evidence="1">
    <location>
        <begin position="129"/>
        <end position="148"/>
    </location>
</feature>
<proteinExistence type="predicted"/>
<keyword evidence="1" id="KW-0812">Transmembrane</keyword>
<dbReference type="VEuPathDB" id="TrichDB:TVAGG3_0953430"/>
<evidence type="ECO:0000313" key="2">
    <source>
        <dbReference type="EMBL" id="EAY20653.1"/>
    </source>
</evidence>
<reference evidence="2" key="2">
    <citation type="journal article" date="2007" name="Science">
        <title>Draft genome sequence of the sexually transmitted pathogen Trichomonas vaginalis.</title>
        <authorList>
            <person name="Carlton J.M."/>
            <person name="Hirt R.P."/>
            <person name="Silva J.C."/>
            <person name="Delcher A.L."/>
            <person name="Schatz M."/>
            <person name="Zhao Q."/>
            <person name="Wortman J.R."/>
            <person name="Bidwell S.L."/>
            <person name="Alsmark U.C.M."/>
            <person name="Besteiro S."/>
            <person name="Sicheritz-Ponten T."/>
            <person name="Noel C.J."/>
            <person name="Dacks J.B."/>
            <person name="Foster P.G."/>
            <person name="Simillion C."/>
            <person name="Van de Peer Y."/>
            <person name="Miranda-Saavedra D."/>
            <person name="Barton G.J."/>
            <person name="Westrop G.D."/>
            <person name="Mueller S."/>
            <person name="Dessi D."/>
            <person name="Fiori P.L."/>
            <person name="Ren Q."/>
            <person name="Paulsen I."/>
            <person name="Zhang H."/>
            <person name="Bastida-Corcuera F.D."/>
            <person name="Simoes-Barbosa A."/>
            <person name="Brown M.T."/>
            <person name="Hayes R.D."/>
            <person name="Mukherjee M."/>
            <person name="Okumura C.Y."/>
            <person name="Schneider R."/>
            <person name="Smith A.J."/>
            <person name="Vanacova S."/>
            <person name="Villalvazo M."/>
            <person name="Haas B.J."/>
            <person name="Pertea M."/>
            <person name="Feldblyum T.V."/>
            <person name="Utterback T.R."/>
            <person name="Shu C.L."/>
            <person name="Osoegawa K."/>
            <person name="de Jong P.J."/>
            <person name="Hrdy I."/>
            <person name="Horvathova L."/>
            <person name="Zubacova Z."/>
            <person name="Dolezal P."/>
            <person name="Malik S.B."/>
            <person name="Logsdon J.M. Jr."/>
            <person name="Henze K."/>
            <person name="Gupta A."/>
            <person name="Wang C.C."/>
            <person name="Dunne R.L."/>
            <person name="Upcroft J.A."/>
            <person name="Upcroft P."/>
            <person name="White O."/>
            <person name="Salzberg S.L."/>
            <person name="Tang P."/>
            <person name="Chiu C.-H."/>
            <person name="Lee Y.-S."/>
            <person name="Embley T.M."/>
            <person name="Coombs G.H."/>
            <person name="Mottram J.C."/>
            <person name="Tachezy J."/>
            <person name="Fraser-Liggett C.M."/>
            <person name="Johnson P.J."/>
        </authorList>
    </citation>
    <scope>NUCLEOTIDE SEQUENCE [LARGE SCALE GENOMIC DNA]</scope>
    <source>
        <strain evidence="2">G3</strain>
    </source>
</reference>
<keyword evidence="1" id="KW-1133">Transmembrane helix</keyword>
<keyword evidence="1" id="KW-0472">Membrane</keyword>
<evidence type="ECO:0000313" key="3">
    <source>
        <dbReference type="Proteomes" id="UP000001542"/>
    </source>
</evidence>
<dbReference type="VEuPathDB" id="TrichDB:TVAG_163490"/>